<name>A0ABT9RKZ5_9ACTN</name>
<dbReference type="InterPro" id="IPR037883">
    <property type="entry name" value="Knr4/Smi1-like_sf"/>
</dbReference>
<feature type="domain" description="Knr4/Smi1-like" evidence="1">
    <location>
        <begin position="35"/>
        <end position="164"/>
    </location>
</feature>
<reference evidence="2 3" key="1">
    <citation type="submission" date="2023-07" db="EMBL/GenBank/DDBJ databases">
        <title>Sequencing the genomes of 1000 actinobacteria strains.</title>
        <authorList>
            <person name="Klenk H.-P."/>
        </authorList>
    </citation>
    <scope>NUCLEOTIDE SEQUENCE [LARGE SCALE GENOMIC DNA]</scope>
    <source>
        <strain evidence="2 3">DSM 44109</strain>
    </source>
</reference>
<dbReference type="SUPFAM" id="SSF48452">
    <property type="entry name" value="TPR-like"/>
    <property type="match status" value="1"/>
</dbReference>
<comment type="caution">
    <text evidence="2">The sequence shown here is derived from an EMBL/GenBank/DDBJ whole genome shotgun (WGS) entry which is preliminary data.</text>
</comment>
<evidence type="ECO:0000313" key="3">
    <source>
        <dbReference type="Proteomes" id="UP001230426"/>
    </source>
</evidence>
<accession>A0ABT9RKZ5</accession>
<dbReference type="SMART" id="SM00860">
    <property type="entry name" value="SMI1_KNR4"/>
    <property type="match status" value="1"/>
</dbReference>
<organism evidence="2 3">
    <name type="scientific">Streptosporangium brasiliense</name>
    <dbReference type="NCBI Taxonomy" id="47480"/>
    <lineage>
        <taxon>Bacteria</taxon>
        <taxon>Bacillati</taxon>
        <taxon>Actinomycetota</taxon>
        <taxon>Actinomycetes</taxon>
        <taxon>Streptosporangiales</taxon>
        <taxon>Streptosporangiaceae</taxon>
        <taxon>Streptosporangium</taxon>
    </lineage>
</organism>
<dbReference type="Gene3D" id="3.40.1580.10">
    <property type="entry name" value="SMI1/KNR4-like"/>
    <property type="match status" value="1"/>
</dbReference>
<dbReference type="EMBL" id="JAUSRB010000002">
    <property type="protein sequence ID" value="MDP9869512.1"/>
    <property type="molecule type" value="Genomic_DNA"/>
</dbReference>
<dbReference type="InterPro" id="IPR011990">
    <property type="entry name" value="TPR-like_helical_dom_sf"/>
</dbReference>
<protein>
    <recommendedName>
        <fullName evidence="1">Knr4/Smi1-like domain-containing protein</fullName>
    </recommendedName>
</protein>
<evidence type="ECO:0000259" key="1">
    <source>
        <dbReference type="SMART" id="SM00860"/>
    </source>
</evidence>
<dbReference type="Proteomes" id="UP001230426">
    <property type="component" value="Unassembled WGS sequence"/>
</dbReference>
<keyword evidence="3" id="KW-1185">Reference proteome</keyword>
<sequence>MDLDVIRRGIDALSEYDTDFGLFGARRHRYRFEPPLDEAALEAVEARIGVRFPADYRTFLTRLGNGGAGPYYGVHGLGPDGAWARSGPFPFTEEWEPPDLDDEDYDDVMEAAFEGLLPVAEHGCGYRSHLVVNGPAAGQVWGDWTCVGEVLAPEAESFGAWYHDWLKSSLREVLGERIEATVRDEAGWSVDRRLLSLLPPPPADGDGQPEVKVLRLLRRAYPALYRHHHSDARDLLSRARAVGAAADYEVRIALAETVLLREEGRITDALTTVEHTIPRCGQPFESAWLRRLRVELLLTQSRLDDACAATEEHIAYCPDDDFGYVRRALLRVLTGDPSAAEEVLRADAPLGRGLGPASHLCPADRAPAALRLRARRLAWECRRWGHPGDASRFEVIAAASSAQATGPGAGTEDVDAR</sequence>
<dbReference type="Pfam" id="PF09346">
    <property type="entry name" value="SMI1_KNR4"/>
    <property type="match status" value="1"/>
</dbReference>
<dbReference type="RefSeq" id="WP_306873517.1">
    <property type="nucleotide sequence ID" value="NZ_JAUSRB010000002.1"/>
</dbReference>
<gene>
    <name evidence="2" type="ORF">J2S55_008778</name>
</gene>
<dbReference type="InterPro" id="IPR018958">
    <property type="entry name" value="Knr4/Smi1-like_dom"/>
</dbReference>
<dbReference type="SUPFAM" id="SSF160631">
    <property type="entry name" value="SMI1/KNR4-like"/>
    <property type="match status" value="1"/>
</dbReference>
<proteinExistence type="predicted"/>
<evidence type="ECO:0000313" key="2">
    <source>
        <dbReference type="EMBL" id="MDP9869512.1"/>
    </source>
</evidence>